<feature type="compositionally biased region" description="Polar residues" evidence="1">
    <location>
        <begin position="469"/>
        <end position="482"/>
    </location>
</feature>
<keyword evidence="3" id="KW-1185">Reference proteome</keyword>
<feature type="compositionally biased region" description="Polar residues" evidence="1">
    <location>
        <begin position="676"/>
        <end position="686"/>
    </location>
</feature>
<reference evidence="2 3" key="1">
    <citation type="journal article" date="2013" name="BMC Genomics">
        <title>High quality de novo sequencing and assembly of the Saccharomyces arboricolus genome.</title>
        <authorList>
            <person name="Liti G."/>
            <person name="Nguyen Ba A.N."/>
            <person name="Blythe M."/>
            <person name="Mueller C.A."/>
            <person name="Bergstroem A."/>
            <person name="Cubillos F.A."/>
            <person name="Dafhnis-Calas F."/>
            <person name="Khoshraftar S."/>
            <person name="Malla S."/>
            <person name="Mehta N."/>
            <person name="Siow C.C."/>
            <person name="Warringer J."/>
            <person name="Moses A.M."/>
            <person name="Louis E.J."/>
            <person name="Nieduszynski C.A."/>
        </authorList>
    </citation>
    <scope>NUCLEOTIDE SEQUENCE [LARGE SCALE GENOMIC DNA]</scope>
    <source>
        <strain evidence="3">H-6 / AS 2.3317 / CBS 10644</strain>
    </source>
</reference>
<feature type="region of interest" description="Disordered" evidence="1">
    <location>
        <begin position="236"/>
        <end position="308"/>
    </location>
</feature>
<feature type="compositionally biased region" description="Polar residues" evidence="1">
    <location>
        <begin position="740"/>
        <end position="760"/>
    </location>
</feature>
<feature type="compositionally biased region" description="Basic and acidic residues" evidence="1">
    <location>
        <begin position="176"/>
        <end position="191"/>
    </location>
</feature>
<dbReference type="PANTHER" id="PTHR22794">
    <property type="entry name" value="THAP DOMAIN PROTEIN 11"/>
    <property type="match status" value="1"/>
</dbReference>
<protein>
    <submittedName>
        <fullName evidence="2">Tco89p</fullName>
    </submittedName>
</protein>
<dbReference type="GO" id="GO:0031929">
    <property type="term" value="P:TOR signaling"/>
    <property type="evidence" value="ECO:0007669"/>
    <property type="project" value="InterPro"/>
</dbReference>
<feature type="compositionally biased region" description="Low complexity" evidence="1">
    <location>
        <begin position="111"/>
        <end position="127"/>
    </location>
</feature>
<feature type="compositionally biased region" description="Polar residues" evidence="1">
    <location>
        <begin position="245"/>
        <end position="261"/>
    </location>
</feature>
<evidence type="ECO:0000313" key="3">
    <source>
        <dbReference type="Proteomes" id="UP000006968"/>
    </source>
</evidence>
<feature type="region of interest" description="Disordered" evidence="1">
    <location>
        <begin position="437"/>
        <end position="482"/>
    </location>
</feature>
<feature type="compositionally biased region" description="Basic and acidic residues" evidence="1">
    <location>
        <begin position="437"/>
        <end position="446"/>
    </location>
</feature>
<feature type="region of interest" description="Disordered" evidence="1">
    <location>
        <begin position="1"/>
        <end position="42"/>
    </location>
</feature>
<organism evidence="2 3">
    <name type="scientific">Saccharomyces arboricola (strain H-6 / AS 2.3317 / CBS 10644)</name>
    <name type="common">Yeast</name>
    <dbReference type="NCBI Taxonomy" id="1160507"/>
    <lineage>
        <taxon>Eukaryota</taxon>
        <taxon>Fungi</taxon>
        <taxon>Dikarya</taxon>
        <taxon>Ascomycota</taxon>
        <taxon>Saccharomycotina</taxon>
        <taxon>Saccharomycetes</taxon>
        <taxon>Saccharomycetales</taxon>
        <taxon>Saccharomycetaceae</taxon>
        <taxon>Saccharomyces</taxon>
    </lineage>
</organism>
<dbReference type="GO" id="GO:0000329">
    <property type="term" value="C:fungal-type vacuole membrane"/>
    <property type="evidence" value="ECO:0007669"/>
    <property type="project" value="TreeGrafter"/>
</dbReference>
<sequence length="805" mass="90095">MVHRGRTLKPGTDISSPNTSTVSHQSKPFRQFSTRSRAKSNASFKGLRRVLTHDGTLDSDYFSKHNISQKCKSSDSLFRKRTISGLNMTALTRVKSNQGKRSASFHSPVHNTLLSPKSSSHSNSTNSGYGLKPRRSKSTQSVLSLRDAQESDESGSTTDEEVECFSEDDTDNVDINSDKIGIKPLTPDRKGSIPHSTDNKLQSPEPIDEQEEDKALNNKKENYRAVSLPLPHLTSNDYFRESSHSTECQNDGNTSSSSIETKLNENGIINEEEQSNTTRETGADAESENSQKLKCPLIRKDDNVPPHAPYIANEEKILDIGNTLAAHKSNQKQNHTDEPFDREDHIDTPRSNSSRKSDASFMSLRRQGSKQHKLLNEDEDLIKPGNIISSIDSNVKDMEGHNLLENYAPDMILSQSTGVERRFENSSSIQNSLGKEIHKPGERMDSDNTFNDMNDDKLPNGTKDARQTKPGQNIPNSQSIFPASTNINIKDNNVPQHSFSTSISSLTNNLRRAVPESFHGSSRINNIFHKKSNQNLLLRSNDAGRNSLTPNSPLSNEHSTSNTNFSGNANDQSNSGAKFNSFAQFLKSDGIDAESRTQRKLWLQRENSIMDLSSQNDGSDSIFMAGNIDAKREFERISHEYSNVKRFYNPLDEALLRIEPTMTGNANNIRKKNHNDGQSIAQSNGTPDHKEEDDSIFANYDKKFDDLYPHLANAKIQAVLCNIWKNESYLFNKDVNPINKNRTPSTSHSTSHNASQSTRNLLRGPMGSSTTLHHQRVVNSLQPTTRAVNRRMENVGYMHTQPQQR</sequence>
<gene>
    <name evidence="2" type="ORF">SU7_3502</name>
</gene>
<dbReference type="AlphaFoldDB" id="J8PVS6"/>
<dbReference type="PANTHER" id="PTHR22794:SF2">
    <property type="entry name" value="THAP DOMAIN-CONTAINING PROTEIN 11"/>
    <property type="match status" value="1"/>
</dbReference>
<feature type="region of interest" description="Disordered" evidence="1">
    <location>
        <begin position="328"/>
        <end position="378"/>
    </location>
</feature>
<comment type="caution">
    <text evidence="2">The sequence shown here is derived from an EMBL/GenBank/DDBJ whole genome shotgun (WGS) entry which is preliminary data.</text>
</comment>
<dbReference type="EMBL" id="ALIE01000192">
    <property type="protein sequence ID" value="EJS41478.1"/>
    <property type="molecule type" value="Genomic_DNA"/>
</dbReference>
<dbReference type="Proteomes" id="UP000006968">
    <property type="component" value="Chromosome XVI"/>
</dbReference>
<feature type="compositionally biased region" description="Basic and acidic residues" evidence="1">
    <location>
        <begin position="454"/>
        <end position="467"/>
    </location>
</feature>
<feature type="compositionally biased region" description="Basic and acidic residues" evidence="1">
    <location>
        <begin position="334"/>
        <end position="348"/>
    </location>
</feature>
<feature type="compositionally biased region" description="Polar residues" evidence="1">
    <location>
        <begin position="767"/>
        <end position="787"/>
    </location>
</feature>
<name>J8PVS6_SACAR</name>
<feature type="region of interest" description="Disordered" evidence="1">
    <location>
        <begin position="93"/>
        <end position="213"/>
    </location>
</feature>
<dbReference type="GO" id="GO:0031931">
    <property type="term" value="C:TORC1 complex"/>
    <property type="evidence" value="ECO:0007669"/>
    <property type="project" value="InterPro"/>
</dbReference>
<dbReference type="HOGENOM" id="CLU_023420_0_0_1"/>
<feature type="region of interest" description="Disordered" evidence="1">
    <location>
        <begin position="666"/>
        <end position="693"/>
    </location>
</feature>
<evidence type="ECO:0000256" key="1">
    <source>
        <dbReference type="SAM" id="MobiDB-lite"/>
    </source>
</evidence>
<dbReference type="InterPro" id="IPR018857">
    <property type="entry name" value="TORC1_cplx_su_TCO89"/>
</dbReference>
<feature type="compositionally biased region" description="Polar residues" evidence="1">
    <location>
        <begin position="93"/>
        <end position="105"/>
    </location>
</feature>
<dbReference type="OrthoDB" id="5430106at2759"/>
<proteinExistence type="predicted"/>
<feature type="region of interest" description="Disordered" evidence="1">
    <location>
        <begin position="541"/>
        <end position="576"/>
    </location>
</feature>
<evidence type="ECO:0000313" key="2">
    <source>
        <dbReference type="EMBL" id="EJS41478.1"/>
    </source>
</evidence>
<feature type="compositionally biased region" description="Polar residues" evidence="1">
    <location>
        <begin position="13"/>
        <end position="42"/>
    </location>
</feature>
<accession>J8PVS6</accession>
<feature type="compositionally biased region" description="Acidic residues" evidence="1">
    <location>
        <begin position="150"/>
        <end position="172"/>
    </location>
</feature>
<dbReference type="Pfam" id="PF10452">
    <property type="entry name" value="TCO89"/>
    <property type="match status" value="1"/>
</dbReference>
<feature type="region of interest" description="Disordered" evidence="1">
    <location>
        <begin position="740"/>
        <end position="805"/>
    </location>
</feature>